<dbReference type="InterPro" id="IPR036058">
    <property type="entry name" value="Kazal_dom_sf"/>
</dbReference>
<evidence type="ECO:0000313" key="3">
    <source>
        <dbReference type="EMBL" id="CAL4067340.1"/>
    </source>
</evidence>
<name>A0AAV2Q221_MEGNR</name>
<comment type="caution">
    <text evidence="3">The sequence shown here is derived from an EMBL/GenBank/DDBJ whole genome shotgun (WGS) entry which is preliminary data.</text>
</comment>
<evidence type="ECO:0000259" key="2">
    <source>
        <dbReference type="SMART" id="SM00280"/>
    </source>
</evidence>
<gene>
    <name evidence="3" type="ORF">MNOR_LOCUS6416</name>
</gene>
<sequence length="114" mass="12359">IVLFGGDRKFHLSDMTYQKFRFCAFVALLSLCALSSAAPSLPIPTAECQRWCPSPGSEGNYQCCDDDFCALAPDTFCTLAIICGSDGVLYNNGCAFEGARCRNPALQQGDSCYF</sequence>
<feature type="domain" description="Kazal-like" evidence="2">
    <location>
        <begin position="68"/>
        <end position="112"/>
    </location>
</feature>
<feature type="non-terminal residue" evidence="3">
    <location>
        <position position="1"/>
    </location>
</feature>
<dbReference type="AlphaFoldDB" id="A0AAV2Q221"/>
<protein>
    <recommendedName>
        <fullName evidence="2">Kazal-like domain-containing protein</fullName>
    </recommendedName>
</protein>
<dbReference type="Proteomes" id="UP001497623">
    <property type="component" value="Unassembled WGS sequence"/>
</dbReference>
<evidence type="ECO:0000313" key="4">
    <source>
        <dbReference type="Proteomes" id="UP001497623"/>
    </source>
</evidence>
<accession>A0AAV2Q221</accession>
<dbReference type="InterPro" id="IPR002350">
    <property type="entry name" value="Kazal_dom"/>
</dbReference>
<proteinExistence type="predicted"/>
<feature type="chain" id="PRO_5043393787" description="Kazal-like domain-containing protein" evidence="1">
    <location>
        <begin position="38"/>
        <end position="114"/>
    </location>
</feature>
<keyword evidence="1" id="KW-0732">Signal</keyword>
<organism evidence="3 4">
    <name type="scientific">Meganyctiphanes norvegica</name>
    <name type="common">Northern krill</name>
    <name type="synonym">Thysanopoda norvegica</name>
    <dbReference type="NCBI Taxonomy" id="48144"/>
    <lineage>
        <taxon>Eukaryota</taxon>
        <taxon>Metazoa</taxon>
        <taxon>Ecdysozoa</taxon>
        <taxon>Arthropoda</taxon>
        <taxon>Crustacea</taxon>
        <taxon>Multicrustacea</taxon>
        <taxon>Malacostraca</taxon>
        <taxon>Eumalacostraca</taxon>
        <taxon>Eucarida</taxon>
        <taxon>Euphausiacea</taxon>
        <taxon>Euphausiidae</taxon>
        <taxon>Meganyctiphanes</taxon>
    </lineage>
</organism>
<dbReference type="SMART" id="SM00280">
    <property type="entry name" value="KAZAL"/>
    <property type="match status" value="1"/>
</dbReference>
<feature type="signal peptide" evidence="1">
    <location>
        <begin position="1"/>
        <end position="37"/>
    </location>
</feature>
<keyword evidence="4" id="KW-1185">Reference proteome</keyword>
<dbReference type="EMBL" id="CAXKWB010002647">
    <property type="protein sequence ID" value="CAL4067340.1"/>
    <property type="molecule type" value="Genomic_DNA"/>
</dbReference>
<evidence type="ECO:0000256" key="1">
    <source>
        <dbReference type="SAM" id="SignalP"/>
    </source>
</evidence>
<reference evidence="3 4" key="1">
    <citation type="submission" date="2024-05" db="EMBL/GenBank/DDBJ databases">
        <authorList>
            <person name="Wallberg A."/>
        </authorList>
    </citation>
    <scope>NUCLEOTIDE SEQUENCE [LARGE SCALE GENOMIC DNA]</scope>
</reference>
<dbReference type="SUPFAM" id="SSF100895">
    <property type="entry name" value="Kazal-type serine protease inhibitors"/>
    <property type="match status" value="1"/>
</dbReference>
<dbReference type="Gene3D" id="3.30.60.30">
    <property type="match status" value="1"/>
</dbReference>